<dbReference type="InterPro" id="IPR036322">
    <property type="entry name" value="WD40_repeat_dom_sf"/>
</dbReference>
<proteinExistence type="predicted"/>
<feature type="repeat" description="WD" evidence="3">
    <location>
        <begin position="1127"/>
        <end position="1168"/>
    </location>
</feature>
<dbReference type="GO" id="GO:0003677">
    <property type="term" value="F:DNA binding"/>
    <property type="evidence" value="ECO:0007669"/>
    <property type="project" value="InterPro"/>
</dbReference>
<feature type="repeat" description="WD" evidence="3">
    <location>
        <begin position="951"/>
        <end position="984"/>
    </location>
</feature>
<name>C7Q3I7_CATAD</name>
<dbReference type="InterPro" id="IPR027417">
    <property type="entry name" value="P-loop_NTPase"/>
</dbReference>
<dbReference type="InterPro" id="IPR049052">
    <property type="entry name" value="nSTAND1"/>
</dbReference>
<dbReference type="SUPFAM" id="SSF47413">
    <property type="entry name" value="lambda repressor-like DNA-binding domains"/>
    <property type="match status" value="1"/>
</dbReference>
<reference evidence="5 6" key="1">
    <citation type="journal article" date="2009" name="Stand. Genomic Sci.">
        <title>Complete genome sequence of Catenulispora acidiphila type strain (ID 139908).</title>
        <authorList>
            <person name="Copeland A."/>
            <person name="Lapidus A."/>
            <person name="Glavina Del Rio T."/>
            <person name="Nolan M."/>
            <person name="Lucas S."/>
            <person name="Chen F."/>
            <person name="Tice H."/>
            <person name="Cheng J.F."/>
            <person name="Bruce D."/>
            <person name="Goodwin L."/>
            <person name="Pitluck S."/>
            <person name="Mikhailova N."/>
            <person name="Pati A."/>
            <person name="Ivanova N."/>
            <person name="Mavromatis K."/>
            <person name="Chen A."/>
            <person name="Palaniappan K."/>
            <person name="Chain P."/>
            <person name="Land M."/>
            <person name="Hauser L."/>
            <person name="Chang Y.J."/>
            <person name="Jeffries C.D."/>
            <person name="Chertkov O."/>
            <person name="Brettin T."/>
            <person name="Detter J.C."/>
            <person name="Han C."/>
            <person name="Ali Z."/>
            <person name="Tindall B.J."/>
            <person name="Goker M."/>
            <person name="Bristow J."/>
            <person name="Eisen J.A."/>
            <person name="Markowitz V."/>
            <person name="Hugenholtz P."/>
            <person name="Kyrpides N.C."/>
            <person name="Klenk H.P."/>
        </authorList>
    </citation>
    <scope>NUCLEOTIDE SEQUENCE [LARGE SCALE GENOMIC DNA]</scope>
    <source>
        <strain evidence="6">DSM 44928 / JCM 14897 / NBRC 102108 / NRRL B-24433 / ID139908</strain>
    </source>
</reference>
<keyword evidence="1 3" id="KW-0853">WD repeat</keyword>
<dbReference type="InterPro" id="IPR010982">
    <property type="entry name" value="Lambda_DNA-bd_dom_sf"/>
</dbReference>
<dbReference type="OrthoDB" id="134501at2"/>
<dbReference type="PROSITE" id="PS50294">
    <property type="entry name" value="WD_REPEATS_REGION"/>
    <property type="match status" value="9"/>
</dbReference>
<dbReference type="CDD" id="cd00200">
    <property type="entry name" value="WD40"/>
    <property type="match status" value="2"/>
</dbReference>
<dbReference type="PROSITE" id="PS00678">
    <property type="entry name" value="WD_REPEATS_1"/>
    <property type="match status" value="4"/>
</dbReference>
<evidence type="ECO:0000259" key="4">
    <source>
        <dbReference type="PROSITE" id="PS50943"/>
    </source>
</evidence>
<feature type="repeat" description="WD" evidence="3">
    <location>
        <begin position="864"/>
        <end position="905"/>
    </location>
</feature>
<dbReference type="PRINTS" id="PR00320">
    <property type="entry name" value="GPROTEINBRPT"/>
</dbReference>
<keyword evidence="6" id="KW-1185">Reference proteome</keyword>
<dbReference type="Pfam" id="PF00400">
    <property type="entry name" value="WD40"/>
    <property type="match status" value="10"/>
</dbReference>
<evidence type="ECO:0000313" key="6">
    <source>
        <dbReference type="Proteomes" id="UP000000851"/>
    </source>
</evidence>
<dbReference type="Proteomes" id="UP000000851">
    <property type="component" value="Chromosome"/>
</dbReference>
<dbReference type="CDD" id="cd00093">
    <property type="entry name" value="HTH_XRE"/>
    <property type="match status" value="1"/>
</dbReference>
<dbReference type="PROSITE" id="PS50943">
    <property type="entry name" value="HTH_CROC1"/>
    <property type="match status" value="1"/>
</dbReference>
<feature type="repeat" description="WD" evidence="3">
    <location>
        <begin position="1045"/>
        <end position="1069"/>
    </location>
</feature>
<dbReference type="Gene3D" id="2.130.10.10">
    <property type="entry name" value="YVTN repeat-like/Quinoprotein amine dehydrogenase"/>
    <property type="match status" value="4"/>
</dbReference>
<dbReference type="InterPro" id="IPR019775">
    <property type="entry name" value="WD40_repeat_CS"/>
</dbReference>
<evidence type="ECO:0000256" key="1">
    <source>
        <dbReference type="ARBA" id="ARBA00022574"/>
    </source>
</evidence>
<dbReference type="Pfam" id="PF13560">
    <property type="entry name" value="HTH_31"/>
    <property type="match status" value="1"/>
</dbReference>
<dbReference type="STRING" id="479433.Caci_6918"/>
<dbReference type="Gene3D" id="1.10.260.40">
    <property type="entry name" value="lambda repressor-like DNA-binding domains"/>
    <property type="match status" value="1"/>
</dbReference>
<dbReference type="SUPFAM" id="SSF50978">
    <property type="entry name" value="WD40 repeat-like"/>
    <property type="match status" value="3"/>
</dbReference>
<dbReference type="HOGENOM" id="CLU_002352_0_2_11"/>
<dbReference type="RefSeq" id="WP_015795480.1">
    <property type="nucleotide sequence ID" value="NC_013131.1"/>
</dbReference>
<dbReference type="InterPro" id="IPR001387">
    <property type="entry name" value="Cro/C1-type_HTH"/>
</dbReference>
<dbReference type="InterPro" id="IPR015943">
    <property type="entry name" value="WD40/YVTN_repeat-like_dom_sf"/>
</dbReference>
<gene>
    <name evidence="5" type="ordered locus">Caci_6918</name>
</gene>
<feature type="repeat" description="WD" evidence="3">
    <location>
        <begin position="1173"/>
        <end position="1206"/>
    </location>
</feature>
<dbReference type="PANTHER" id="PTHR19848:SF8">
    <property type="entry name" value="F-BOX AND WD REPEAT DOMAIN CONTAINING 7"/>
    <property type="match status" value="1"/>
</dbReference>
<keyword evidence="2" id="KW-0677">Repeat</keyword>
<sequence length="1334" mass="141551">MSDGTAISGKREIGPESISTRAEFGRALTELREAAGLTIRDAAKGLGLPSSTIGGYLTGRHLPPVRFPDLLPDFLRMCGVSDPSEIEEWVRALWRIRRASGQRATAGSQSPYRGLAGFQPEHAAWFYGRESLTDLLIGRILADEPPDGPVLVVGASGSGKSSLIRAGLIPALTGGAFSDDEHDAWKVVLLTPGDRPLTALAQSLTNLSATSGADTVAALRTDPGTCRGLARAVTDELDGPGLVIVVDQFEEVFTSCSDESEREAFIAALCSAARNHSVDDEGAIPAAAGRVQVVVGLRADFYPQVLRHSQLATALQEAQIVVAPMSREDLRRAIIEPARSAGVAFEPGLVELILTEIAPPGADPSVIAHDSGALPLLGHALLATWERRRHGLLTADEYRATGGIHGAVARSAEDVFTRLSPAQQSLARQLFLRLVHVADQVADTRRRVARHDLLPGSPDTEIDAEGLQPVLDAFVENRLITSSRDTVEIAHEALLVAWPRLRAWIDADRAGLRVHRQLGDAAAAWRDADRDPHMLYRGVALAAAKEWADDLTHRLDLYPLELDFLDRAVRAEQAERQARRRSTLRLRRLVATLTVLVAVAGLLAGYAFQQRNVAAKQQAEATRQRDSAISRQVAIEASKVRSTDVTLAEQLAIAAFRISPTPDARGALLDSWSTPAATRVFTKASVVQSVAVTSDARTMATSGAGGLVQLWGLTDPGRPKPLVDLPTGHTYTMFSLAFSPDGRTLAVGGAQGVIRVWNTTDPARPVALPPPLTGTTATVYSLAFSPDGRLLVAAGSDGSVRLWNMADPSRPEAIGPPLVSFGKSAQAVAFSPNGRVLAAGSRDGTVRLWQVTGPTSPTELGGPLTDTAHVVYSLAFGPDGQTLAVGSSDGVVQLWNLNDPTRPTTSGQPLTGPGSWVNSLVFSPDGTRLAAADSDDQVWLWDAGTRQLVTKLPHPAAVTSVFYLRDNSTLATGDIDGIARLWRLPGPTIEPIPGTIYSTVMGPHHTLAVGSTATASLWDLSTPRTPKLRGPAITSPTGKAAFSGTVQTSPDGNTIAIGSNDGTVRLWDITDPRHPILLPAVLNGLSTPVETIAFSPDGHIITVGADEATIHLWNITDLRNPIALPSITGPTNYVFSLAFSPNGRVLAAGSADYDVRLWDVSDPARAVSLGPALATHTNYVYAVVFSPNGRVLAASSADETVQLWDVTDPAKPVALGPALTGPNSGTYAAAFGSGGGLLAASTGEGTVWLWDVTDPRRPRFLETLAELNGPIFGADLDPESTILVAGSRTKNTIKIWNTDVNQTINDICATVGDPISIAEWNRYVPDTPYAPPCR</sequence>
<dbReference type="InParanoid" id="C7Q3I7"/>
<evidence type="ECO:0000313" key="5">
    <source>
        <dbReference type="EMBL" id="ACU75752.1"/>
    </source>
</evidence>
<dbReference type="Pfam" id="PF20703">
    <property type="entry name" value="nSTAND1"/>
    <property type="match status" value="1"/>
</dbReference>
<feature type="repeat" description="WD" evidence="3">
    <location>
        <begin position="818"/>
        <end position="851"/>
    </location>
</feature>
<protein>
    <submittedName>
        <fullName evidence="5">Transcriptional regulator, XRE family</fullName>
    </submittedName>
</protein>
<accession>C7Q3I7</accession>
<dbReference type="SMART" id="SM00320">
    <property type="entry name" value="WD40"/>
    <property type="match status" value="13"/>
</dbReference>
<dbReference type="KEGG" id="cai:Caci_6918"/>
<dbReference type="PANTHER" id="PTHR19848">
    <property type="entry name" value="WD40 REPEAT PROTEIN"/>
    <property type="match status" value="1"/>
</dbReference>
<organism evidence="5 6">
    <name type="scientific">Catenulispora acidiphila (strain DSM 44928 / JCM 14897 / NBRC 102108 / NRRL B-24433 / ID139908)</name>
    <dbReference type="NCBI Taxonomy" id="479433"/>
    <lineage>
        <taxon>Bacteria</taxon>
        <taxon>Bacillati</taxon>
        <taxon>Actinomycetota</taxon>
        <taxon>Actinomycetes</taxon>
        <taxon>Catenulisporales</taxon>
        <taxon>Catenulisporaceae</taxon>
        <taxon>Catenulispora</taxon>
    </lineage>
</organism>
<feature type="repeat" description="WD" evidence="3">
    <location>
        <begin position="910"/>
        <end position="951"/>
    </location>
</feature>
<dbReference type="SUPFAM" id="SSF52540">
    <property type="entry name" value="P-loop containing nucleoside triphosphate hydrolases"/>
    <property type="match status" value="1"/>
</dbReference>
<feature type="domain" description="HTH cro/C1-type" evidence="4">
    <location>
        <begin position="28"/>
        <end position="63"/>
    </location>
</feature>
<dbReference type="EMBL" id="CP001700">
    <property type="protein sequence ID" value="ACU75752.1"/>
    <property type="molecule type" value="Genomic_DNA"/>
</dbReference>
<evidence type="ECO:0000256" key="3">
    <source>
        <dbReference type="PROSITE-ProRule" id="PRU00221"/>
    </source>
</evidence>
<dbReference type="eggNOG" id="COG2319">
    <property type="taxonomic scope" value="Bacteria"/>
</dbReference>
<dbReference type="PROSITE" id="PS50082">
    <property type="entry name" value="WD_REPEATS_2"/>
    <property type="match status" value="10"/>
</dbReference>
<feature type="repeat" description="WD" evidence="3">
    <location>
        <begin position="772"/>
        <end position="813"/>
    </location>
</feature>
<feature type="repeat" description="WD" evidence="3">
    <location>
        <begin position="1082"/>
        <end position="1115"/>
    </location>
</feature>
<dbReference type="InterPro" id="IPR001680">
    <property type="entry name" value="WD40_rpt"/>
</dbReference>
<dbReference type="InterPro" id="IPR020472">
    <property type="entry name" value="WD40_PAC1"/>
</dbReference>
<feature type="repeat" description="WD" evidence="3">
    <location>
        <begin position="726"/>
        <end position="758"/>
    </location>
</feature>
<evidence type="ECO:0000256" key="2">
    <source>
        <dbReference type="ARBA" id="ARBA00022737"/>
    </source>
</evidence>